<dbReference type="PATRIC" id="fig|1307761.3.peg.1089"/>
<dbReference type="AlphaFoldDB" id="V5WG19"/>
<keyword evidence="3" id="KW-0540">Nuclease</keyword>
<evidence type="ECO:0000256" key="1">
    <source>
        <dbReference type="SAM" id="Phobius"/>
    </source>
</evidence>
<accession>V5WG19</accession>
<keyword evidence="1" id="KW-1133">Transmembrane helix</keyword>
<dbReference type="PROSITE" id="PS51192">
    <property type="entry name" value="HELICASE_ATP_BIND_1"/>
    <property type="match status" value="1"/>
</dbReference>
<evidence type="ECO:0000313" key="4">
    <source>
        <dbReference type="Proteomes" id="UP000018680"/>
    </source>
</evidence>
<dbReference type="GO" id="GO:0015668">
    <property type="term" value="F:type III site-specific deoxyribonuclease activity"/>
    <property type="evidence" value="ECO:0007669"/>
    <property type="project" value="UniProtKB-EC"/>
</dbReference>
<reference evidence="3 4" key="1">
    <citation type="journal article" date="2015" name="Stand. Genomic Sci.">
        <title>Complete genome sequence and description of Salinispira pacifica gen. nov., sp. nov., a novel spirochaete isolated form a hypersaline microbial mat.</title>
        <authorList>
            <person name="Ben Hania W."/>
            <person name="Joseph M."/>
            <person name="Schumann P."/>
            <person name="Bunk B."/>
            <person name="Fiebig A."/>
            <person name="Sproer C."/>
            <person name="Klenk H.P."/>
            <person name="Fardeau M.L."/>
            <person name="Spring S."/>
        </authorList>
    </citation>
    <scope>NUCLEOTIDE SEQUENCE [LARGE SCALE GENOMIC DNA]</scope>
    <source>
        <strain evidence="3 4">L21-RPul-D2</strain>
    </source>
</reference>
<dbReference type="HOGENOM" id="CLU_016957_0_0_12"/>
<dbReference type="SUPFAM" id="SSF52540">
    <property type="entry name" value="P-loop containing nucleoside triphosphate hydrolases"/>
    <property type="match status" value="2"/>
</dbReference>
<dbReference type="GO" id="GO:0003677">
    <property type="term" value="F:DNA binding"/>
    <property type="evidence" value="ECO:0007669"/>
    <property type="project" value="InterPro"/>
</dbReference>
<dbReference type="STRING" id="1307761.L21SP2_1094"/>
<dbReference type="Proteomes" id="UP000018680">
    <property type="component" value="Chromosome"/>
</dbReference>
<evidence type="ECO:0000313" key="3">
    <source>
        <dbReference type="EMBL" id="AHC14499.1"/>
    </source>
</evidence>
<dbReference type="CDD" id="cd18785">
    <property type="entry name" value="SF2_C"/>
    <property type="match status" value="1"/>
</dbReference>
<keyword evidence="3" id="KW-0255">Endonuclease</keyword>
<dbReference type="CDD" id="cd17926">
    <property type="entry name" value="DEXHc_RE"/>
    <property type="match status" value="1"/>
</dbReference>
<gene>
    <name evidence="3" type="ORF">L21SP2_1094</name>
</gene>
<evidence type="ECO:0000259" key="2">
    <source>
        <dbReference type="PROSITE" id="PS51192"/>
    </source>
</evidence>
<feature type="domain" description="Helicase ATP-binding" evidence="2">
    <location>
        <begin position="55"/>
        <end position="251"/>
    </location>
</feature>
<dbReference type="OrthoDB" id="9804145at2"/>
<keyword evidence="3" id="KW-0378">Hydrolase</keyword>
<dbReference type="InterPro" id="IPR014001">
    <property type="entry name" value="Helicase_ATP-bd"/>
</dbReference>
<proteinExistence type="predicted"/>
<dbReference type="PANTHER" id="PTHR47396">
    <property type="entry name" value="TYPE I RESTRICTION ENZYME ECOKI R PROTEIN"/>
    <property type="match status" value="1"/>
</dbReference>
<dbReference type="Pfam" id="PF04851">
    <property type="entry name" value="ResIII"/>
    <property type="match status" value="1"/>
</dbReference>
<protein>
    <submittedName>
        <fullName evidence="3">Type III restriction-modification system DNA endonuclease res</fullName>
        <ecNumber evidence="3">3.1.21.5</ecNumber>
    </submittedName>
</protein>
<dbReference type="GO" id="GO:0005524">
    <property type="term" value="F:ATP binding"/>
    <property type="evidence" value="ECO:0007669"/>
    <property type="project" value="InterPro"/>
</dbReference>
<organism evidence="3 4">
    <name type="scientific">Salinispira pacifica</name>
    <dbReference type="NCBI Taxonomy" id="1307761"/>
    <lineage>
        <taxon>Bacteria</taxon>
        <taxon>Pseudomonadati</taxon>
        <taxon>Spirochaetota</taxon>
        <taxon>Spirochaetia</taxon>
        <taxon>Spirochaetales</taxon>
        <taxon>Spirochaetaceae</taxon>
        <taxon>Salinispira</taxon>
    </lineage>
</organism>
<dbReference type="GO" id="GO:0005829">
    <property type="term" value="C:cytosol"/>
    <property type="evidence" value="ECO:0007669"/>
    <property type="project" value="TreeGrafter"/>
</dbReference>
<dbReference type="eggNOG" id="COG3421">
    <property type="taxonomic scope" value="Bacteria"/>
</dbReference>
<keyword evidence="1" id="KW-0472">Membrane</keyword>
<dbReference type="InterPro" id="IPR050742">
    <property type="entry name" value="Helicase_Restrict-Modif_Enz"/>
</dbReference>
<dbReference type="SMART" id="SM00487">
    <property type="entry name" value="DEXDc"/>
    <property type="match status" value="1"/>
</dbReference>
<keyword evidence="4" id="KW-1185">Reference proteome</keyword>
<name>V5WG19_9SPIO</name>
<dbReference type="RefSeq" id="WP_024267427.1">
    <property type="nucleotide sequence ID" value="NC_023035.1"/>
</dbReference>
<dbReference type="EC" id="3.1.21.5" evidence="3"/>
<dbReference type="EMBL" id="CP006939">
    <property type="protein sequence ID" value="AHC14499.1"/>
    <property type="molecule type" value="Genomic_DNA"/>
</dbReference>
<dbReference type="PANTHER" id="PTHR47396:SF1">
    <property type="entry name" value="ATP-DEPENDENT HELICASE IRC3-RELATED"/>
    <property type="match status" value="1"/>
</dbReference>
<dbReference type="Gene3D" id="3.40.50.300">
    <property type="entry name" value="P-loop containing nucleotide triphosphate hydrolases"/>
    <property type="match status" value="2"/>
</dbReference>
<sequence>MNGQTLEQKITAFKELGQTLPEIPESIKSNLNSTFELRPYQEEAFSRFLFYYNNQTIRQKPSQILFHMATGSGKTLIMAGLILYLYEQGYRNFLFFVNSTNIINKTRENFLNPASIKYLFAESLSFSSKQVTVKEVDNFQAVNEDDINIVFTTIQGLHSRLNTPRENSLTYEDFSDKKIVLISDEAHHINAETKRKKDLTKTLFEEVTSWEGTVNRIFRSNIENLLLEFTATADLSNEDVANKYFDKILFDYSLKQFRLDGYSKEVKVLQADISNIDRALQACLLSQFRRKIFEKNRLHIKPVVLLKSKKIDDSKLFFDEFTDKIKTLKISDINKLNSATADNSIKEVFSYIKDNNINIQSLVDEIKEDFSEDKCIVVNSKSESEEKQIAVNTLEDPDNEYRAIFVVDMLNEGWDVLNLFDIVRLYNTRDKNTKTGQIGKTTISEAQLIGRGARYCPFSLDITDPKFQRKYDEDIDNELRICEELYYHSAYNPKYIHELNEALHEMGIKPKESREIQLDLKFDFKESDFYNNGLVFLNQKIENDRKDIFSLPTTITKQTHKVRLQTGYGIATAIFESEDSGNRTYKIKDFKISDFDNRVVRKALSKLDFYHFNNLKSFLPNIQSISEFIISEDYLKNVSIELEGPESVLNELRPEVELKILIEVLEKVSHTISSENVEFKGTKKFEPYYIKKKLKNKRLNIYVNDSGDQEYGIGQNETRNTELKMDLSEKDWYVFNENYGTSEEKYLVRYIDKMYEKLKEKYDTVYLVRNEKHFQIFNFQDGRPFEPDFLLFLSKKEQDISIQYQVFIEPKGEHLIQTDKWKEDFLKELKDQHKIEVLWKNKDFNILGMPFYNERIKKQEFDDSFKTLVE</sequence>
<dbReference type="REBASE" id="75952">
    <property type="entry name" value="SpaD2ORF1102P"/>
</dbReference>
<dbReference type="InterPro" id="IPR006935">
    <property type="entry name" value="Helicase/UvrB_N"/>
</dbReference>
<dbReference type="KEGG" id="slr:L21SP2_1094"/>
<keyword evidence="1" id="KW-0812">Transmembrane</keyword>
<dbReference type="InterPro" id="IPR027417">
    <property type="entry name" value="P-loop_NTPase"/>
</dbReference>
<feature type="transmembrane region" description="Helical" evidence="1">
    <location>
        <begin position="64"/>
        <end position="86"/>
    </location>
</feature>